<gene>
    <name evidence="1" type="ORF">E5331_00605</name>
</gene>
<dbReference type="EMBL" id="SRYB01000001">
    <property type="protein sequence ID" value="TGY80912.1"/>
    <property type="molecule type" value="Genomic_DNA"/>
</dbReference>
<reference evidence="1" key="1">
    <citation type="submission" date="2019-04" db="EMBL/GenBank/DDBJ databases">
        <title>Microbes associate with the intestines of laboratory mice.</title>
        <authorList>
            <person name="Navarre W."/>
            <person name="Wong E."/>
            <person name="Huang K."/>
            <person name="Tropini C."/>
            <person name="Ng K."/>
            <person name="Yu B."/>
        </authorList>
    </citation>
    <scope>NUCLEOTIDE SEQUENCE</scope>
    <source>
        <strain evidence="1">NM04_E33</strain>
    </source>
</reference>
<organism evidence="1 2">
    <name type="scientific">Lepagella muris</name>
    <dbReference type="NCBI Taxonomy" id="3032870"/>
    <lineage>
        <taxon>Bacteria</taxon>
        <taxon>Pseudomonadati</taxon>
        <taxon>Bacteroidota</taxon>
        <taxon>Bacteroidia</taxon>
        <taxon>Bacteroidales</taxon>
        <taxon>Muribaculaceae</taxon>
        <taxon>Lepagella</taxon>
    </lineage>
</organism>
<protein>
    <submittedName>
        <fullName evidence="1">Uncharacterized protein</fullName>
    </submittedName>
</protein>
<comment type="caution">
    <text evidence="1">The sequence shown here is derived from an EMBL/GenBank/DDBJ whole genome shotgun (WGS) entry which is preliminary data.</text>
</comment>
<proteinExistence type="predicted"/>
<keyword evidence="2" id="KW-1185">Reference proteome</keyword>
<evidence type="ECO:0000313" key="2">
    <source>
        <dbReference type="Proteomes" id="UP000306319"/>
    </source>
</evidence>
<accession>A0AC61RKS2</accession>
<name>A0AC61RKS2_9BACT</name>
<dbReference type="Proteomes" id="UP000306319">
    <property type="component" value="Unassembled WGS sequence"/>
</dbReference>
<sequence>MKEEDLKELKPASPTGFALPPIPKGKKAVWVGDTLKLVDDTEEVIDNRPITERVKTFEDACNILGENHPCVIAYNAFEHDVMAAVDAKEIADVAAYLKLRIIAAALNEGWKPEFTENEYRWYPWFYLYTQEEIDEMTEERKKEISLLLWGGYANFGSSCGLGFANSWNAFSNASANYGSRLAVKSEELAKYFGCQFIEIWADYCFKPKDIDNNAE</sequence>
<evidence type="ECO:0000313" key="1">
    <source>
        <dbReference type="EMBL" id="TGY80912.1"/>
    </source>
</evidence>